<proteinExistence type="predicted"/>
<accession>M4RH19</accession>
<dbReference type="Proteomes" id="UP000011835">
    <property type="component" value="Chromosome"/>
</dbReference>
<organism evidence="1 2">
    <name type="scientific">Bifidobacterium thermophilum RBL67</name>
    <dbReference type="NCBI Taxonomy" id="1254439"/>
    <lineage>
        <taxon>Bacteria</taxon>
        <taxon>Bacillati</taxon>
        <taxon>Actinomycetota</taxon>
        <taxon>Actinomycetes</taxon>
        <taxon>Bifidobacteriales</taxon>
        <taxon>Bifidobacteriaceae</taxon>
        <taxon>Bifidobacterium</taxon>
    </lineage>
</organism>
<dbReference type="PATRIC" id="fig|1254439.12.peg.1184"/>
<dbReference type="KEGG" id="btp:D805_1192"/>
<name>M4RH19_9BIFI</name>
<dbReference type="AlphaFoldDB" id="M4RH19"/>
<keyword evidence="2" id="KW-1185">Reference proteome</keyword>
<dbReference type="EMBL" id="CP004346">
    <property type="protein sequence ID" value="AGH41459.1"/>
    <property type="molecule type" value="Genomic_DNA"/>
</dbReference>
<sequence length="58" mass="6501">MSDDATAQVRSARRLKYSAARTGEDHQDTSAIIRRDEECPFVNPTAPIEPVRHARHAV</sequence>
<reference evidence="1 2" key="1">
    <citation type="journal article" date="2013" name="Genome Announc.">
        <title>Complete Genome Sequence of the Probiotic Bifidobacterium thermophilum Strain RBL67.</title>
        <authorList>
            <person name="Jans C."/>
            <person name="Lacroix C."/>
            <person name="Follador R."/>
            <person name="Stevens M.J."/>
        </authorList>
    </citation>
    <scope>NUCLEOTIDE SEQUENCE [LARGE SCALE GENOMIC DNA]</scope>
    <source>
        <strain evidence="1 2">RBL67</strain>
    </source>
</reference>
<protein>
    <submittedName>
        <fullName evidence="1">Uncharacterized protein</fullName>
    </submittedName>
</protein>
<dbReference type="HOGENOM" id="CLU_2970194_0_0_11"/>
<evidence type="ECO:0000313" key="1">
    <source>
        <dbReference type="EMBL" id="AGH41459.1"/>
    </source>
</evidence>
<evidence type="ECO:0000313" key="2">
    <source>
        <dbReference type="Proteomes" id="UP000011835"/>
    </source>
</evidence>
<gene>
    <name evidence="1" type="ORF">D805_1192</name>
</gene>